<organism evidence="1 2">
    <name type="scientific">Tabrizicola soli</name>
    <dbReference type="NCBI Taxonomy" id="2185115"/>
    <lineage>
        <taxon>Bacteria</taxon>
        <taxon>Pseudomonadati</taxon>
        <taxon>Pseudomonadota</taxon>
        <taxon>Alphaproteobacteria</taxon>
        <taxon>Rhodobacterales</taxon>
        <taxon>Paracoccaceae</taxon>
        <taxon>Tabrizicola</taxon>
    </lineage>
</organism>
<dbReference type="InterPro" id="IPR009351">
    <property type="entry name" value="AlkZ-like"/>
</dbReference>
<sequence>MPELIPNLRARRLFLDRHALAEAPAGPATGAALEALVGRIGFVQVDSINTVARAHEMILWSRRQTFRPPALKRLIERDRRLWEHWTHDASILPVGLHGLWQHRFRRDALRLEANWKRWFREGYEAQFDNILNRIARDGPVGTADVGEGEVRGKGGWWDWHPSKTALEWLWRTGRLAITRRDGFAKIYDLTERVIPEVHRAAVPAEAVTGWACRSALGQLGFATSGEIAAYWNAVSPEAARDWCREALARGEIIAAEVEGALGQRRKAFIFPEILEEEPPAPTTRLRILSPFDPALRDRDRAEFLFGFHYRIEVFVPEPKRVYGYYVFPVLEGDRLVGRIDAKAFRDAGALRVKAFWPEAGVKLSKARRSKLEAELDRLAAFAGCGRVEFLDGWERECLRRASG</sequence>
<gene>
    <name evidence="1" type="ORF">ACFOD6_19150</name>
</gene>
<evidence type="ECO:0000313" key="1">
    <source>
        <dbReference type="EMBL" id="MFC3088161.1"/>
    </source>
</evidence>
<name>A0ABV7DYB6_9RHOB</name>
<dbReference type="RefSeq" id="WP_197647149.1">
    <property type="nucleotide sequence ID" value="NZ_JAEACP010000023.1"/>
</dbReference>
<keyword evidence="2" id="KW-1185">Reference proteome</keyword>
<proteinExistence type="predicted"/>
<dbReference type="EMBL" id="JBHRSM010000050">
    <property type="protein sequence ID" value="MFC3088161.1"/>
    <property type="molecule type" value="Genomic_DNA"/>
</dbReference>
<dbReference type="Pfam" id="PF06224">
    <property type="entry name" value="AlkZ-like"/>
    <property type="match status" value="1"/>
</dbReference>
<evidence type="ECO:0000313" key="2">
    <source>
        <dbReference type="Proteomes" id="UP001595445"/>
    </source>
</evidence>
<protein>
    <submittedName>
        <fullName evidence="1">Winged helix-turn-helix domain-containing protein</fullName>
    </submittedName>
</protein>
<dbReference type="PANTHER" id="PTHR30528">
    <property type="entry name" value="CYTOPLASMIC PROTEIN"/>
    <property type="match status" value="1"/>
</dbReference>
<dbReference type="PANTHER" id="PTHR30528:SF0">
    <property type="entry name" value="CYTOPLASMIC PROTEIN"/>
    <property type="match status" value="1"/>
</dbReference>
<reference evidence="2" key="1">
    <citation type="journal article" date="2019" name="Int. J. Syst. Evol. Microbiol.">
        <title>The Global Catalogue of Microorganisms (GCM) 10K type strain sequencing project: providing services to taxonomists for standard genome sequencing and annotation.</title>
        <authorList>
            <consortium name="The Broad Institute Genomics Platform"/>
            <consortium name="The Broad Institute Genome Sequencing Center for Infectious Disease"/>
            <person name="Wu L."/>
            <person name="Ma J."/>
        </authorList>
    </citation>
    <scope>NUCLEOTIDE SEQUENCE [LARGE SCALE GENOMIC DNA]</scope>
    <source>
        <strain evidence="2">KCTC 62102</strain>
    </source>
</reference>
<comment type="caution">
    <text evidence="1">The sequence shown here is derived from an EMBL/GenBank/DDBJ whole genome shotgun (WGS) entry which is preliminary data.</text>
</comment>
<accession>A0ABV7DYB6</accession>
<dbReference type="Proteomes" id="UP001595445">
    <property type="component" value="Unassembled WGS sequence"/>
</dbReference>